<dbReference type="Proteomes" id="UP000481583">
    <property type="component" value="Unassembled WGS sequence"/>
</dbReference>
<keyword evidence="4" id="KW-1185">Reference proteome</keyword>
<accession>A0A6G4TUI5</accession>
<dbReference type="EMBL" id="JAAKZV010000018">
    <property type="protein sequence ID" value="NGN63645.1"/>
    <property type="molecule type" value="Genomic_DNA"/>
</dbReference>
<comment type="caution">
    <text evidence="3">The sequence shown here is derived from an EMBL/GenBank/DDBJ whole genome shotgun (WGS) entry which is preliminary data.</text>
</comment>
<dbReference type="RefSeq" id="WP_165233418.1">
    <property type="nucleotide sequence ID" value="NZ_JAAKZV010000018.1"/>
</dbReference>
<feature type="signal peptide" evidence="2">
    <location>
        <begin position="1"/>
        <end position="26"/>
    </location>
</feature>
<organism evidence="3 4">
    <name type="scientific">Streptomyces coryli</name>
    <dbReference type="NCBI Taxonomy" id="1128680"/>
    <lineage>
        <taxon>Bacteria</taxon>
        <taxon>Bacillati</taxon>
        <taxon>Actinomycetota</taxon>
        <taxon>Actinomycetes</taxon>
        <taxon>Kitasatosporales</taxon>
        <taxon>Streptomycetaceae</taxon>
        <taxon>Streptomyces</taxon>
    </lineage>
</organism>
<sequence length="318" mass="33311">MPKHTTGLAAGLALLVTALLAGPVQAADSAGTQRVLPGLKPDLVAHYDFGHPVPGAPAEEQDQGFSGTDIQLVGGGPAMRVPDAAHPGAGNALQTAQINPGAAGNDDWKAGLYAPGGVPTLNAFNAAKGTTVMGWFKMTGDNPAPDSNTPDPDDRYGAIGLTGVLAGNSDGHGVRALLELIEVEGELRVVALGRRLDDGASQTFAAAADWRSVLPQDEWVHLAATFDYSDGSMALFRNGERLDGFYATPGDPWEVEGPGDHRASPTDPAGIKIGGSFPQNTRERNPCNCRMDDLMFLDRAVSAAEVRQQHRMMTSQQP</sequence>
<feature type="chain" id="PRO_5026240297" evidence="2">
    <location>
        <begin position="27"/>
        <end position="318"/>
    </location>
</feature>
<proteinExistence type="predicted"/>
<dbReference type="SUPFAM" id="SSF49899">
    <property type="entry name" value="Concanavalin A-like lectins/glucanases"/>
    <property type="match status" value="1"/>
</dbReference>
<evidence type="ECO:0000256" key="2">
    <source>
        <dbReference type="SAM" id="SignalP"/>
    </source>
</evidence>
<evidence type="ECO:0000313" key="4">
    <source>
        <dbReference type="Proteomes" id="UP000481583"/>
    </source>
</evidence>
<dbReference type="Gene3D" id="2.60.120.200">
    <property type="match status" value="1"/>
</dbReference>
<dbReference type="InterPro" id="IPR013320">
    <property type="entry name" value="ConA-like_dom_sf"/>
</dbReference>
<feature type="region of interest" description="Disordered" evidence="1">
    <location>
        <begin position="257"/>
        <end position="285"/>
    </location>
</feature>
<name>A0A6G4TUI5_9ACTN</name>
<keyword evidence="2" id="KW-0732">Signal</keyword>
<evidence type="ECO:0000313" key="3">
    <source>
        <dbReference type="EMBL" id="NGN63645.1"/>
    </source>
</evidence>
<reference evidence="3 4" key="1">
    <citation type="submission" date="2020-02" db="EMBL/GenBank/DDBJ databases">
        <title>Whole-genome analyses of novel actinobacteria.</title>
        <authorList>
            <person name="Sahin N."/>
        </authorList>
    </citation>
    <scope>NUCLEOTIDE SEQUENCE [LARGE SCALE GENOMIC DNA]</scope>
    <source>
        <strain evidence="3 4">A7024</strain>
    </source>
</reference>
<evidence type="ECO:0000256" key="1">
    <source>
        <dbReference type="SAM" id="MobiDB-lite"/>
    </source>
</evidence>
<protein>
    <submittedName>
        <fullName evidence="3">LamG domain-containing protein</fullName>
    </submittedName>
</protein>
<dbReference type="Pfam" id="PF13385">
    <property type="entry name" value="Laminin_G_3"/>
    <property type="match status" value="1"/>
</dbReference>
<gene>
    <name evidence="3" type="ORF">G5C51_06950</name>
</gene>
<dbReference type="AlphaFoldDB" id="A0A6G4TUI5"/>